<keyword evidence="6" id="KW-0659">Purine metabolism</keyword>
<evidence type="ECO:0000313" key="9">
    <source>
        <dbReference type="EMBL" id="KAJ9579208.1"/>
    </source>
</evidence>
<dbReference type="EC" id="3.5.2.17" evidence="5"/>
<dbReference type="SUPFAM" id="SSF57667">
    <property type="entry name" value="beta-beta-alpha zinc fingers"/>
    <property type="match status" value="1"/>
</dbReference>
<dbReference type="EMBL" id="JASPKZ010008605">
    <property type="protein sequence ID" value="KAJ9579208.1"/>
    <property type="molecule type" value="Genomic_DNA"/>
</dbReference>
<comment type="function">
    <text evidence="2">Catalyzes the hydrolysis of 5-hydroxyisourate (HIU) to 2-oxo-4-hydroxy-4-carboxy-5-ureidoimidazoline (OHCU).</text>
</comment>
<dbReference type="Proteomes" id="UP001233999">
    <property type="component" value="Unassembled WGS sequence"/>
</dbReference>
<evidence type="ECO:0000256" key="5">
    <source>
        <dbReference type="ARBA" id="ARBA00012609"/>
    </source>
</evidence>
<dbReference type="PANTHER" id="PTHR10395:SF7">
    <property type="entry name" value="5-HYDROXYISOURATE HYDROLASE"/>
    <property type="match status" value="1"/>
</dbReference>
<dbReference type="AlphaFoldDB" id="A0AAD8E6K6"/>
<dbReference type="NCBIfam" id="TIGR02962">
    <property type="entry name" value="hdxy_isourate"/>
    <property type="match status" value="1"/>
</dbReference>
<dbReference type="InterPro" id="IPR023416">
    <property type="entry name" value="Transthyretin/HIU_hydrolase_d"/>
</dbReference>
<dbReference type="InterPro" id="IPR014306">
    <property type="entry name" value="Hydroxyisourate_hydrolase"/>
</dbReference>
<evidence type="ECO:0000256" key="1">
    <source>
        <dbReference type="ARBA" id="ARBA00001043"/>
    </source>
</evidence>
<sequence length="260" mass="29855">WLAPVPGNKHKAYCKFCDKQFRAHRTDLRSHARSMKHQRAGDNYFSVKADEEAARLLTKFPRKLEVCISEASTSIKPVDCNDTIISEDMEDSNLDVEGSYIIVETPDFEEVEEGEEVDETTDGVSETEQNEYDLRETIIISEEETERSVNVKEGISTQVLDLVRGMPVVRLTITLFMECESAWTKICDGVTDEKGYCTLLKPEDIIQGRYKIYYDVKKYFTLGLHDTLYPFVEVTIDVSDVKDEYHVPLLLSPCGYMVYR</sequence>
<evidence type="ECO:0000259" key="8">
    <source>
        <dbReference type="Pfam" id="PF00576"/>
    </source>
</evidence>
<dbReference type="InterPro" id="IPR036236">
    <property type="entry name" value="Znf_C2H2_sf"/>
</dbReference>
<organism evidence="9 10">
    <name type="scientific">Diploptera punctata</name>
    <name type="common">Pacific beetle cockroach</name>
    <dbReference type="NCBI Taxonomy" id="6984"/>
    <lineage>
        <taxon>Eukaryota</taxon>
        <taxon>Metazoa</taxon>
        <taxon>Ecdysozoa</taxon>
        <taxon>Arthropoda</taxon>
        <taxon>Hexapoda</taxon>
        <taxon>Insecta</taxon>
        <taxon>Pterygota</taxon>
        <taxon>Neoptera</taxon>
        <taxon>Polyneoptera</taxon>
        <taxon>Dictyoptera</taxon>
        <taxon>Blattodea</taxon>
        <taxon>Blaberoidea</taxon>
        <taxon>Blaberidae</taxon>
        <taxon>Diplopterinae</taxon>
        <taxon>Diploptera</taxon>
    </lineage>
</organism>
<dbReference type="Pfam" id="PF00576">
    <property type="entry name" value="Transthyretin"/>
    <property type="match status" value="1"/>
</dbReference>
<comment type="subunit">
    <text evidence="4">Homotetramer.</text>
</comment>
<feature type="non-terminal residue" evidence="9">
    <location>
        <position position="260"/>
    </location>
</feature>
<keyword evidence="10" id="KW-1185">Reference proteome</keyword>
<dbReference type="Gene3D" id="2.60.40.180">
    <property type="entry name" value="Transthyretin/hydroxyisourate hydrolase domain"/>
    <property type="match status" value="1"/>
</dbReference>
<dbReference type="GO" id="GO:0033971">
    <property type="term" value="F:hydroxyisourate hydrolase activity"/>
    <property type="evidence" value="ECO:0007669"/>
    <property type="project" value="UniProtKB-EC"/>
</dbReference>
<protein>
    <recommendedName>
        <fullName evidence="5">hydroxyisourate hydrolase</fullName>
        <ecNumber evidence="5">3.5.2.17</ecNumber>
    </recommendedName>
</protein>
<evidence type="ECO:0000256" key="6">
    <source>
        <dbReference type="ARBA" id="ARBA00022631"/>
    </source>
</evidence>
<accession>A0AAD8E6K6</accession>
<dbReference type="SUPFAM" id="SSF49472">
    <property type="entry name" value="Transthyretin (synonym: prealbumin)"/>
    <property type="match status" value="1"/>
</dbReference>
<dbReference type="PANTHER" id="PTHR10395">
    <property type="entry name" value="URICASE AND TRANSTHYRETIN-RELATED"/>
    <property type="match status" value="1"/>
</dbReference>
<comment type="catalytic activity">
    <reaction evidence="1">
        <text>5-hydroxyisourate + H2O = 5-hydroxy-2-oxo-4-ureido-2,5-dihydro-1H-imidazole-5-carboxylate + H(+)</text>
        <dbReference type="Rhea" id="RHEA:23736"/>
        <dbReference type="ChEBI" id="CHEBI:15377"/>
        <dbReference type="ChEBI" id="CHEBI:15378"/>
        <dbReference type="ChEBI" id="CHEBI:18072"/>
        <dbReference type="ChEBI" id="CHEBI:58639"/>
        <dbReference type="EC" id="3.5.2.17"/>
    </reaction>
</comment>
<dbReference type="InterPro" id="IPR036817">
    <property type="entry name" value="Transthyretin/HIU_hydrolase_sf"/>
</dbReference>
<reference evidence="9" key="1">
    <citation type="journal article" date="2023" name="IScience">
        <title>Live-bearing cockroach genome reveals convergent evolutionary mechanisms linked to viviparity in insects and beyond.</title>
        <authorList>
            <person name="Fouks B."/>
            <person name="Harrison M.C."/>
            <person name="Mikhailova A.A."/>
            <person name="Marchal E."/>
            <person name="English S."/>
            <person name="Carruthers M."/>
            <person name="Jennings E.C."/>
            <person name="Chiamaka E.L."/>
            <person name="Frigard R.A."/>
            <person name="Pippel M."/>
            <person name="Attardo G.M."/>
            <person name="Benoit J.B."/>
            <person name="Bornberg-Bauer E."/>
            <person name="Tobe S.S."/>
        </authorList>
    </citation>
    <scope>NUCLEOTIDE SEQUENCE</scope>
    <source>
        <strain evidence="9">Stay&amp;Tobe</strain>
    </source>
</reference>
<proteinExistence type="inferred from homology"/>
<reference evidence="9" key="2">
    <citation type="submission" date="2023-05" db="EMBL/GenBank/DDBJ databases">
        <authorList>
            <person name="Fouks B."/>
        </authorList>
    </citation>
    <scope>NUCLEOTIDE SEQUENCE</scope>
    <source>
        <strain evidence="9">Stay&amp;Tobe</strain>
        <tissue evidence="9">Testes</tissue>
    </source>
</reference>
<gene>
    <name evidence="9" type="ORF">L9F63_024689</name>
</gene>
<comment type="similarity">
    <text evidence="3">Belongs to the transthyretin family. 5-hydroxyisourate hydrolase subfamily.</text>
</comment>
<name>A0AAD8E6K6_DIPPU</name>
<evidence type="ECO:0000313" key="10">
    <source>
        <dbReference type="Proteomes" id="UP001233999"/>
    </source>
</evidence>
<dbReference type="GO" id="GO:0006144">
    <property type="term" value="P:purine nucleobase metabolic process"/>
    <property type="evidence" value="ECO:0007669"/>
    <property type="project" value="UniProtKB-KW"/>
</dbReference>
<keyword evidence="7" id="KW-0378">Hydrolase</keyword>
<evidence type="ECO:0000256" key="2">
    <source>
        <dbReference type="ARBA" id="ARBA00002704"/>
    </source>
</evidence>
<evidence type="ECO:0000256" key="4">
    <source>
        <dbReference type="ARBA" id="ARBA00011881"/>
    </source>
</evidence>
<comment type="caution">
    <text evidence="9">The sequence shown here is derived from an EMBL/GenBank/DDBJ whole genome shotgun (WGS) entry which is preliminary data.</text>
</comment>
<feature type="domain" description="Transthyretin/hydroxyisourate hydrolase" evidence="8">
    <location>
        <begin position="155"/>
        <end position="260"/>
    </location>
</feature>
<evidence type="ECO:0000256" key="3">
    <source>
        <dbReference type="ARBA" id="ARBA00009850"/>
    </source>
</evidence>
<feature type="non-terminal residue" evidence="9">
    <location>
        <position position="1"/>
    </location>
</feature>
<evidence type="ECO:0000256" key="7">
    <source>
        <dbReference type="ARBA" id="ARBA00022801"/>
    </source>
</evidence>